<dbReference type="PANTHER" id="PTHR45629:SF7">
    <property type="entry name" value="DNA EXCISION REPAIR PROTEIN ERCC-6-RELATED"/>
    <property type="match status" value="1"/>
</dbReference>
<dbReference type="Pfam" id="PF00271">
    <property type="entry name" value="Helicase_C"/>
    <property type="match status" value="1"/>
</dbReference>
<evidence type="ECO:0000256" key="2">
    <source>
        <dbReference type="SAM" id="MobiDB-lite"/>
    </source>
</evidence>
<organism evidence="5 6">
    <name type="scientific">Elysia marginata</name>
    <dbReference type="NCBI Taxonomy" id="1093978"/>
    <lineage>
        <taxon>Eukaryota</taxon>
        <taxon>Metazoa</taxon>
        <taxon>Spiralia</taxon>
        <taxon>Lophotrochozoa</taxon>
        <taxon>Mollusca</taxon>
        <taxon>Gastropoda</taxon>
        <taxon>Heterobranchia</taxon>
        <taxon>Euthyneura</taxon>
        <taxon>Panpulmonata</taxon>
        <taxon>Sacoglossa</taxon>
        <taxon>Placobranchoidea</taxon>
        <taxon>Plakobranchidae</taxon>
        <taxon>Elysia</taxon>
    </lineage>
</organism>
<feature type="compositionally biased region" description="Low complexity" evidence="2">
    <location>
        <begin position="756"/>
        <end position="767"/>
    </location>
</feature>
<evidence type="ECO:0000256" key="1">
    <source>
        <dbReference type="ARBA" id="ARBA00022801"/>
    </source>
</evidence>
<feature type="compositionally biased region" description="Basic and acidic residues" evidence="2">
    <location>
        <begin position="848"/>
        <end position="857"/>
    </location>
</feature>
<proteinExistence type="predicted"/>
<keyword evidence="1" id="KW-0378">Hydrolase</keyword>
<dbReference type="InterPro" id="IPR038718">
    <property type="entry name" value="SNF2-like_sf"/>
</dbReference>
<gene>
    <name evidence="5" type="ORF">ElyMa_003344600</name>
</gene>
<dbReference type="InterPro" id="IPR027417">
    <property type="entry name" value="P-loop_NTPase"/>
</dbReference>
<evidence type="ECO:0000313" key="6">
    <source>
        <dbReference type="Proteomes" id="UP000762676"/>
    </source>
</evidence>
<feature type="compositionally biased region" description="Basic and acidic residues" evidence="2">
    <location>
        <begin position="1364"/>
        <end position="1377"/>
    </location>
</feature>
<dbReference type="InterPro" id="IPR050496">
    <property type="entry name" value="SNF2_RAD54_helicase_repair"/>
</dbReference>
<feature type="compositionally biased region" description="Polar residues" evidence="2">
    <location>
        <begin position="95"/>
        <end position="107"/>
    </location>
</feature>
<feature type="compositionally biased region" description="Basic and acidic residues" evidence="2">
    <location>
        <begin position="1581"/>
        <end position="1600"/>
    </location>
</feature>
<accession>A0AAV4JIZ2</accession>
<evidence type="ECO:0000313" key="5">
    <source>
        <dbReference type="EMBL" id="GFS21683.1"/>
    </source>
</evidence>
<dbReference type="Gene3D" id="3.40.50.10810">
    <property type="entry name" value="Tandem AAA-ATPase domain"/>
    <property type="match status" value="2"/>
</dbReference>
<dbReference type="Gene3D" id="3.40.50.300">
    <property type="entry name" value="P-loop containing nucleotide triphosphate hydrolases"/>
    <property type="match status" value="1"/>
</dbReference>
<dbReference type="PROSITE" id="PS51194">
    <property type="entry name" value="HELICASE_CTER"/>
    <property type="match status" value="1"/>
</dbReference>
<protein>
    <submittedName>
        <fullName evidence="5">DNA excision repair protein ERCC-6</fullName>
    </submittedName>
</protein>
<dbReference type="InterPro" id="IPR057931">
    <property type="entry name" value="RHH_ERCC6L2"/>
</dbReference>
<name>A0AAV4JIZ2_9GAST</name>
<evidence type="ECO:0000259" key="3">
    <source>
        <dbReference type="PROSITE" id="PS51192"/>
    </source>
</evidence>
<feature type="region of interest" description="Disordered" evidence="2">
    <location>
        <begin position="1499"/>
        <end position="1536"/>
    </location>
</feature>
<feature type="region of interest" description="Disordered" evidence="2">
    <location>
        <begin position="680"/>
        <end position="721"/>
    </location>
</feature>
<feature type="compositionally biased region" description="Acidic residues" evidence="2">
    <location>
        <begin position="1618"/>
        <end position="1628"/>
    </location>
</feature>
<dbReference type="SUPFAM" id="SSF52540">
    <property type="entry name" value="P-loop containing nucleoside triphosphate hydrolases"/>
    <property type="match status" value="2"/>
</dbReference>
<feature type="region of interest" description="Disordered" evidence="2">
    <location>
        <begin position="30"/>
        <end position="178"/>
    </location>
</feature>
<sequence length="1648" mass="184035">MSSPDSDFFLPLKGHENSSRLAAKFEHYFDSESDGDHNQSNFEKESIGKVSEWKPSSEGKWLQSPSKSKTRRKCVVASGGRVKYSPKIRKRVKEQIQNSEPGKLQSQETKRNGKTKSPMLTPSTAKKSRLEIHEYSSEDEDKWNQTVVKKDNRSSAKTSAMFQIEKQSPRTPVPIKNSATDQLGDKIVSVWQEFSEADAERPKLPVPPTSTKLDFVLLEDEAQPRVAVPASINQYLRDYQREGIQFLFEHFMKGTGAILGDDMGLGKTVQVIGFLAALLGKSGKRTDSLHALPKFIKQDQLNQIEWEAVIVDEVHKIKGLRAQVTQALRIIKTPCRFGLTGTALQNNMTELWSLLDWAQPKVLGSLEQFDNGFVKAIEIGQKHDATKRELAHARKQRDKFASIRKKMLLRRTKKLIADQLPDKEELVVMCRLTDLQVSVCKAILNHPDMQLVLQAEDPCDCLSGKQRASCCYKILQGLLRVFEKKHDKVLIFSYSTKLLDIIEHYVISQGHEYSRIDGKVSGQRRRDIVLQFNTDPSLFICLISTKAGGLGLNLTGANKVVIFDPNWNPSHDLQAQDRAYRIGQTRDVKVFRLVSAGTIEENIYLRQIYKQQLDEVAVGNVNARRYFHGVQGDKSNQGELFGVKNMFALRTGNVCLTTDILKRNERLEKGLEGYDITKYVPPIKDPTAQHDVFEEDEEEGTVEGNYSEEEKASDEEKEEDEDFLRDIFGLDRISLKPSTSTEREITRSVAVEGQFSDSSDSGEELSLIPVKRQRGKTARSTPGKLTHNGKREKTTSSKSHPDNEADHGIIPTAGMDALDTSASTAFDELFDMSDITFSTAKVSANVAKDADQGKSGETESSDGAVEEMPRSSKYTGLSWLFADSEDESDDEIGSKVQMDRGKKGSILNREETQYSASREKQGLASNGKQRTPLKKRVQVAASHHLTRQKKTLVTSKSARMKATFSSESSFLDASDVLHTHANIGVLGTSRAEDHMTRCAIKDVYELHTNTQAPALVCDPLSQPEEEENNGTKQGKQKRGRKGKNSSSQEPKEEMFDTRQSIKAGPYKLLIGQTPPAIARRQFSELARKKGMSEEEFANFVIKTSLGCRLDMLKDFYTQKHSHGAVVEAVAKLYAETSNAVAKPEKGMVSSGSDKKEKNSDEKACETPQKRSHKHLTTDTPASPLGEKWRRSKGKLSPGKTRTVQPCSTRMQTPFFLEPSTFASDSQESITAKSPIHCHADEGAWLNSNISSQGYQPVSPQPKSRLLSRVNKVSPLKSQHRTRLRHRDDHFKKRQIASFQCEYQQMDTSFPSETLPDQPESSTLGQNAQHCEDIPSLLHEMGHGDNDDRLANKEKFPSPSKRLKSNSDKPSTSKREQSQDMVTYTSPKISLGVHGDNKKVSPKSLSAKVSSTSARRRQPVSILDDIFGDSSSSFKESQTGDCTNLVCEAEYKSQGKNIVERDKHDEAKLKVGEAENSGAIAKVITPTEVESAEKKIVRVKNTSSNSKGKFTSNKLITNSEHSTSSSQLKSTTSHGKEAVDVKSRINVAGASVFEAVANKEEDNGSEIFAALLTSSTFCEDIKTSRRDRSARTKQNREDRGKYNKPVKYSSSKKVYQEKEDPDVEFDDLENWGKFSGKRSPPIESESLFS</sequence>
<dbReference type="CDD" id="cd18793">
    <property type="entry name" value="SF2_C_SNF"/>
    <property type="match status" value="1"/>
</dbReference>
<feature type="compositionally biased region" description="Acidic residues" evidence="2">
    <location>
        <begin position="711"/>
        <end position="721"/>
    </location>
</feature>
<feature type="region of interest" description="Disordered" evidence="2">
    <location>
        <begin position="753"/>
        <end position="810"/>
    </location>
</feature>
<feature type="compositionally biased region" description="Polar residues" evidence="2">
    <location>
        <begin position="1402"/>
        <end position="1412"/>
    </location>
</feature>
<evidence type="ECO:0000259" key="4">
    <source>
        <dbReference type="PROSITE" id="PS51194"/>
    </source>
</evidence>
<dbReference type="SMART" id="SM00490">
    <property type="entry name" value="HELICc"/>
    <property type="match status" value="1"/>
</dbReference>
<dbReference type="Pfam" id="PF25806">
    <property type="entry name" value="RHH_ERCC6L2"/>
    <property type="match status" value="1"/>
</dbReference>
<feature type="domain" description="Helicase C-terminal" evidence="4">
    <location>
        <begin position="473"/>
        <end position="624"/>
    </location>
</feature>
<feature type="region of interest" description="Disordered" evidence="2">
    <location>
        <begin position="1021"/>
        <end position="1058"/>
    </location>
</feature>
<feature type="region of interest" description="Disordered" evidence="2">
    <location>
        <begin position="1337"/>
        <end position="1412"/>
    </location>
</feature>
<feature type="region of interest" description="Disordered" evidence="2">
    <location>
        <begin position="1143"/>
        <end position="1205"/>
    </location>
</feature>
<feature type="compositionally biased region" description="Basic and acidic residues" evidence="2">
    <location>
        <begin position="1339"/>
        <end position="1355"/>
    </location>
</feature>
<dbReference type="SMART" id="SM00487">
    <property type="entry name" value="DEXDc"/>
    <property type="match status" value="1"/>
</dbReference>
<feature type="compositionally biased region" description="Polar residues" evidence="2">
    <location>
        <begin position="155"/>
        <end position="170"/>
    </location>
</feature>
<feature type="region of interest" description="Disordered" evidence="2">
    <location>
        <begin position="885"/>
        <end position="934"/>
    </location>
</feature>
<dbReference type="PANTHER" id="PTHR45629">
    <property type="entry name" value="SNF2/RAD54 FAMILY MEMBER"/>
    <property type="match status" value="1"/>
</dbReference>
<dbReference type="GO" id="GO:0005524">
    <property type="term" value="F:ATP binding"/>
    <property type="evidence" value="ECO:0007669"/>
    <property type="project" value="InterPro"/>
</dbReference>
<dbReference type="InterPro" id="IPR049730">
    <property type="entry name" value="SNF2/RAD54-like_C"/>
</dbReference>
<dbReference type="Pfam" id="PF00176">
    <property type="entry name" value="SNF2-rel_dom"/>
    <property type="match status" value="2"/>
</dbReference>
<feature type="compositionally biased region" description="Basic and acidic residues" evidence="2">
    <location>
        <begin position="30"/>
        <end position="57"/>
    </location>
</feature>
<feature type="domain" description="Helicase ATP-binding" evidence="3">
    <location>
        <begin position="292"/>
        <end position="361"/>
    </location>
</feature>
<keyword evidence="6" id="KW-1185">Reference proteome</keyword>
<feature type="compositionally biased region" description="Polar residues" evidence="2">
    <location>
        <begin position="1378"/>
        <end position="1387"/>
    </location>
</feature>
<feature type="region of interest" description="Disordered" evidence="2">
    <location>
        <begin position="1581"/>
        <end position="1648"/>
    </location>
</feature>
<feature type="compositionally biased region" description="Basic and acidic residues" evidence="2">
    <location>
        <begin position="789"/>
        <end position="807"/>
    </location>
</feature>
<dbReference type="EMBL" id="BMAT01006895">
    <property type="protein sequence ID" value="GFS21683.1"/>
    <property type="molecule type" value="Genomic_DNA"/>
</dbReference>
<feature type="compositionally biased region" description="Basic and acidic residues" evidence="2">
    <location>
        <begin position="1152"/>
        <end position="1168"/>
    </location>
</feature>
<feature type="compositionally biased region" description="Basic and acidic residues" evidence="2">
    <location>
        <begin position="897"/>
        <end position="921"/>
    </location>
</feature>
<dbReference type="InterPro" id="IPR014001">
    <property type="entry name" value="Helicase_ATP-bd"/>
</dbReference>
<dbReference type="PROSITE" id="PS51192">
    <property type="entry name" value="HELICASE_ATP_BIND_1"/>
    <property type="match status" value="1"/>
</dbReference>
<dbReference type="InterPro" id="IPR001650">
    <property type="entry name" value="Helicase_C-like"/>
</dbReference>
<dbReference type="InterPro" id="IPR000330">
    <property type="entry name" value="SNF2_N"/>
</dbReference>
<comment type="caution">
    <text evidence="5">The sequence shown here is derived from an EMBL/GenBank/DDBJ whole genome shotgun (WGS) entry which is preliminary data.</text>
</comment>
<dbReference type="Proteomes" id="UP000762676">
    <property type="component" value="Unassembled WGS sequence"/>
</dbReference>
<feature type="compositionally biased region" description="Low complexity" evidence="2">
    <location>
        <begin position="1602"/>
        <end position="1612"/>
    </location>
</feature>
<dbReference type="GO" id="GO:0016787">
    <property type="term" value="F:hydrolase activity"/>
    <property type="evidence" value="ECO:0007669"/>
    <property type="project" value="UniProtKB-KW"/>
</dbReference>
<feature type="compositionally biased region" description="Low complexity" evidence="2">
    <location>
        <begin position="1518"/>
        <end position="1532"/>
    </location>
</feature>
<reference evidence="5 6" key="1">
    <citation type="journal article" date="2021" name="Elife">
        <title>Chloroplast acquisition without the gene transfer in kleptoplastic sea slugs, Plakobranchus ocellatus.</title>
        <authorList>
            <person name="Maeda T."/>
            <person name="Takahashi S."/>
            <person name="Yoshida T."/>
            <person name="Shimamura S."/>
            <person name="Takaki Y."/>
            <person name="Nagai Y."/>
            <person name="Toyoda A."/>
            <person name="Suzuki Y."/>
            <person name="Arimoto A."/>
            <person name="Ishii H."/>
            <person name="Satoh N."/>
            <person name="Nishiyama T."/>
            <person name="Hasebe M."/>
            <person name="Maruyama T."/>
            <person name="Minagawa J."/>
            <person name="Obokata J."/>
            <person name="Shigenobu S."/>
        </authorList>
    </citation>
    <scope>NUCLEOTIDE SEQUENCE [LARGE SCALE GENOMIC DNA]</scope>
</reference>
<feature type="region of interest" description="Disordered" evidence="2">
    <location>
        <begin position="845"/>
        <end position="870"/>
    </location>
</feature>
<feature type="compositionally biased region" description="Basic residues" evidence="2">
    <location>
        <begin position="1034"/>
        <end position="1043"/>
    </location>
</feature>
<feature type="compositionally biased region" description="Polar residues" evidence="2">
    <location>
        <begin position="1499"/>
        <end position="1517"/>
    </location>
</feature>